<evidence type="ECO:0000256" key="4">
    <source>
        <dbReference type="PROSITE-ProRule" id="PRU00335"/>
    </source>
</evidence>
<dbReference type="PANTHER" id="PTHR30055">
    <property type="entry name" value="HTH-TYPE TRANSCRIPTIONAL REGULATOR RUTR"/>
    <property type="match status" value="1"/>
</dbReference>
<dbReference type="InterPro" id="IPR001647">
    <property type="entry name" value="HTH_TetR"/>
</dbReference>
<evidence type="ECO:0000256" key="3">
    <source>
        <dbReference type="ARBA" id="ARBA00023163"/>
    </source>
</evidence>
<keyword evidence="7" id="KW-1185">Reference proteome</keyword>
<dbReference type="Proteomes" id="UP000295087">
    <property type="component" value="Unassembled WGS sequence"/>
</dbReference>
<comment type="caution">
    <text evidence="6">The sequence shown here is derived from an EMBL/GenBank/DDBJ whole genome shotgun (WGS) entry which is preliminary data.</text>
</comment>
<evidence type="ECO:0000313" key="6">
    <source>
        <dbReference type="EMBL" id="TDP41949.1"/>
    </source>
</evidence>
<reference evidence="6 7" key="1">
    <citation type="submission" date="2019-03" db="EMBL/GenBank/DDBJ databases">
        <title>Genomic Encyclopedia of Type Strains, Phase IV (KMG-IV): sequencing the most valuable type-strain genomes for metagenomic binning, comparative biology and taxonomic classification.</title>
        <authorList>
            <person name="Goeker M."/>
        </authorList>
    </citation>
    <scope>NUCLEOTIDE SEQUENCE [LARGE SCALE GENOMIC DNA]</scope>
    <source>
        <strain evidence="6 7">DSM 44496</strain>
    </source>
</reference>
<dbReference type="Pfam" id="PF13305">
    <property type="entry name" value="TetR_C_33"/>
    <property type="match status" value="1"/>
</dbReference>
<dbReference type="GO" id="GO:0003700">
    <property type="term" value="F:DNA-binding transcription factor activity"/>
    <property type="evidence" value="ECO:0007669"/>
    <property type="project" value="TreeGrafter"/>
</dbReference>
<feature type="DNA-binding region" description="H-T-H motif" evidence="4">
    <location>
        <begin position="29"/>
        <end position="48"/>
    </location>
</feature>
<dbReference type="EMBL" id="SNXK01000001">
    <property type="protein sequence ID" value="TDP41949.1"/>
    <property type="molecule type" value="Genomic_DNA"/>
</dbReference>
<protein>
    <submittedName>
        <fullName evidence="6">TetR family transcriptional regulator</fullName>
    </submittedName>
</protein>
<dbReference type="AlphaFoldDB" id="A0A4V3CQI8"/>
<dbReference type="PANTHER" id="PTHR30055:SF234">
    <property type="entry name" value="HTH-TYPE TRANSCRIPTIONAL REGULATOR BETI"/>
    <property type="match status" value="1"/>
</dbReference>
<name>A0A4V3CQI8_NOCIG</name>
<feature type="domain" description="HTH tetR-type" evidence="5">
    <location>
        <begin position="6"/>
        <end position="66"/>
    </location>
</feature>
<evidence type="ECO:0000256" key="1">
    <source>
        <dbReference type="ARBA" id="ARBA00023015"/>
    </source>
</evidence>
<sequence>MAYHHGDLAAALLAAGLELTRSGGPDALTIREVTRRVGVTPNAAYRHFPDRKALLDAVSSAIQADMAARMATDRVPAGPRESLRAVGLGYIAFALAEPGWFAVAFFGAGDTSPAAIADSPAYLALAEALDMMVHIGDLTPSAREAATWSCWSTVHGFAELALRGPLRHVDGAKVWQFAEQAVDTVIAGLPAHGVTEATVTSGTTA</sequence>
<proteinExistence type="predicted"/>
<dbReference type="InterPro" id="IPR025996">
    <property type="entry name" value="MT1864/Rv1816-like_C"/>
</dbReference>
<dbReference type="RefSeq" id="WP_067493108.1">
    <property type="nucleotide sequence ID" value="NZ_JBHXPO010000001.1"/>
</dbReference>
<dbReference type="Pfam" id="PF00440">
    <property type="entry name" value="TetR_N"/>
    <property type="match status" value="1"/>
</dbReference>
<gene>
    <name evidence="6" type="ORF">DFR75_1011054</name>
</gene>
<accession>A0A4V3CQI8</accession>
<dbReference type="InterPro" id="IPR050109">
    <property type="entry name" value="HTH-type_TetR-like_transc_reg"/>
</dbReference>
<evidence type="ECO:0000259" key="5">
    <source>
        <dbReference type="PROSITE" id="PS50977"/>
    </source>
</evidence>
<organism evidence="6 7">
    <name type="scientific">Nocardia ignorata</name>
    <dbReference type="NCBI Taxonomy" id="145285"/>
    <lineage>
        <taxon>Bacteria</taxon>
        <taxon>Bacillati</taxon>
        <taxon>Actinomycetota</taxon>
        <taxon>Actinomycetes</taxon>
        <taxon>Mycobacteriales</taxon>
        <taxon>Nocardiaceae</taxon>
        <taxon>Nocardia</taxon>
    </lineage>
</organism>
<dbReference type="SUPFAM" id="SSF46689">
    <property type="entry name" value="Homeodomain-like"/>
    <property type="match status" value="1"/>
</dbReference>
<evidence type="ECO:0000313" key="7">
    <source>
        <dbReference type="Proteomes" id="UP000295087"/>
    </source>
</evidence>
<keyword evidence="3" id="KW-0804">Transcription</keyword>
<keyword evidence="2 4" id="KW-0238">DNA-binding</keyword>
<dbReference type="PROSITE" id="PS50977">
    <property type="entry name" value="HTH_TETR_2"/>
    <property type="match status" value="1"/>
</dbReference>
<keyword evidence="1" id="KW-0805">Transcription regulation</keyword>
<dbReference type="SUPFAM" id="SSF48498">
    <property type="entry name" value="Tetracyclin repressor-like, C-terminal domain"/>
    <property type="match status" value="1"/>
</dbReference>
<dbReference type="GO" id="GO:0000976">
    <property type="term" value="F:transcription cis-regulatory region binding"/>
    <property type="evidence" value="ECO:0007669"/>
    <property type="project" value="TreeGrafter"/>
</dbReference>
<dbReference type="InterPro" id="IPR036271">
    <property type="entry name" value="Tet_transcr_reg_TetR-rel_C_sf"/>
</dbReference>
<dbReference type="InterPro" id="IPR009057">
    <property type="entry name" value="Homeodomain-like_sf"/>
</dbReference>
<dbReference type="Gene3D" id="1.10.357.10">
    <property type="entry name" value="Tetracycline Repressor, domain 2"/>
    <property type="match status" value="1"/>
</dbReference>
<evidence type="ECO:0000256" key="2">
    <source>
        <dbReference type="ARBA" id="ARBA00023125"/>
    </source>
</evidence>